<comment type="caution">
    <text evidence="3">The sequence shown here is derived from an EMBL/GenBank/DDBJ whole genome shotgun (WGS) entry which is preliminary data.</text>
</comment>
<gene>
    <name evidence="3" type="ORF">MEUPH1_LOCUS30372</name>
</gene>
<feature type="compositionally biased region" description="Low complexity" evidence="1">
    <location>
        <begin position="32"/>
        <end position="44"/>
    </location>
</feature>
<dbReference type="Pfam" id="PF10545">
    <property type="entry name" value="MADF_DNA_bdg"/>
    <property type="match status" value="1"/>
</dbReference>
<evidence type="ECO:0000313" key="3">
    <source>
        <dbReference type="EMBL" id="CAI6377062.1"/>
    </source>
</evidence>
<dbReference type="Proteomes" id="UP001160148">
    <property type="component" value="Unassembled WGS sequence"/>
</dbReference>
<sequence>MAQIEQEEKHSDQRTQYTFQKIQPKAVSVAAPSESSYPKSSKPSFISNIMAQIEQEETHSDQRTQYTFQKIQPKAVSVAAPSESSYPKSSKPSLISNIMAEFEHEEHSNTSSLSENNDDDDNEFYTNLISAINERNPLWDHRLPMADRYEPIKQMLWNEIYVALNGIYPIEIVKKKWKYLREKYVREKKNQQVVLQEGKKKFGATCSHCIF</sequence>
<reference evidence="3 4" key="1">
    <citation type="submission" date="2023-01" db="EMBL/GenBank/DDBJ databases">
        <authorList>
            <person name="Whitehead M."/>
        </authorList>
    </citation>
    <scope>NUCLEOTIDE SEQUENCE [LARGE SCALE GENOMIC DNA]</scope>
</reference>
<evidence type="ECO:0000313" key="4">
    <source>
        <dbReference type="Proteomes" id="UP001160148"/>
    </source>
</evidence>
<dbReference type="InterPro" id="IPR006578">
    <property type="entry name" value="MADF-dom"/>
</dbReference>
<evidence type="ECO:0000256" key="1">
    <source>
        <dbReference type="SAM" id="MobiDB-lite"/>
    </source>
</evidence>
<dbReference type="PROSITE" id="PS51029">
    <property type="entry name" value="MADF"/>
    <property type="match status" value="1"/>
</dbReference>
<evidence type="ECO:0000259" key="2">
    <source>
        <dbReference type="PROSITE" id="PS51029"/>
    </source>
</evidence>
<name>A0AAV0YAY7_9HEMI</name>
<feature type="domain" description="MADF" evidence="2">
    <location>
        <begin position="127"/>
        <end position="211"/>
    </location>
</feature>
<feature type="region of interest" description="Disordered" evidence="1">
    <location>
        <begin position="1"/>
        <end position="44"/>
    </location>
</feature>
<organism evidence="3 4">
    <name type="scientific">Macrosiphum euphorbiae</name>
    <name type="common">potato aphid</name>
    <dbReference type="NCBI Taxonomy" id="13131"/>
    <lineage>
        <taxon>Eukaryota</taxon>
        <taxon>Metazoa</taxon>
        <taxon>Ecdysozoa</taxon>
        <taxon>Arthropoda</taxon>
        <taxon>Hexapoda</taxon>
        <taxon>Insecta</taxon>
        <taxon>Pterygota</taxon>
        <taxon>Neoptera</taxon>
        <taxon>Paraneoptera</taxon>
        <taxon>Hemiptera</taxon>
        <taxon>Sternorrhyncha</taxon>
        <taxon>Aphidomorpha</taxon>
        <taxon>Aphidoidea</taxon>
        <taxon>Aphididae</taxon>
        <taxon>Macrosiphini</taxon>
        <taxon>Macrosiphum</taxon>
    </lineage>
</organism>
<dbReference type="AlphaFoldDB" id="A0AAV0YAY7"/>
<protein>
    <recommendedName>
        <fullName evidence="2">MADF domain-containing protein</fullName>
    </recommendedName>
</protein>
<feature type="compositionally biased region" description="Basic and acidic residues" evidence="1">
    <location>
        <begin position="1"/>
        <end position="13"/>
    </location>
</feature>
<proteinExistence type="predicted"/>
<dbReference type="EMBL" id="CARXXK010001639">
    <property type="protein sequence ID" value="CAI6377062.1"/>
    <property type="molecule type" value="Genomic_DNA"/>
</dbReference>
<keyword evidence="4" id="KW-1185">Reference proteome</keyword>
<accession>A0AAV0YAY7</accession>